<comment type="function">
    <text evidence="4">Component of the ribosome, a large ribonucleoprotein complex responsible for the synthesis of proteins in the cell. The small ribosomal subunit (SSU) binds messenger RNAs (mRNAs) and translates the encoded message by selecting cognate aminoacyl-transfer RNA (tRNA) molecules. The large subunit (LSU) contains the ribosomal catalytic site termed the peptidyl transferase center (PTC), which catalyzes the formation of peptide bonds, thereby polymerizing the amino acids delivered by tRNAs into a polypeptide chain. The nascent polypeptides leave the ribosome through a tunnel in the LSU and interact with protein factors that function in enzymatic processing, targeting, and the membrane insertion of nascent chains at the exit of the ribosomal tunnel. As part of the LSU, it is probably required for its formation and the maturation of rRNAs.</text>
</comment>
<dbReference type="Proteomes" id="UP001652661">
    <property type="component" value="Chromosome 2L"/>
</dbReference>
<dbReference type="Pfam" id="PF01294">
    <property type="entry name" value="Ribosomal_L13e"/>
    <property type="match status" value="1"/>
</dbReference>
<evidence type="ECO:0000313" key="8">
    <source>
        <dbReference type="Proteomes" id="UP001652661"/>
    </source>
</evidence>
<name>A0A6P4IUX8_DROKI</name>
<accession>A0A6P4IUX8</accession>
<evidence type="ECO:0000256" key="7">
    <source>
        <dbReference type="SAM" id="MobiDB-lite"/>
    </source>
</evidence>
<gene>
    <name evidence="9" type="primary">RpL13</name>
</gene>
<dbReference type="GO" id="GO:0003735">
    <property type="term" value="F:structural constituent of ribosome"/>
    <property type="evidence" value="ECO:0007669"/>
    <property type="project" value="InterPro"/>
</dbReference>
<comment type="similarity">
    <text evidence="1 6">Belongs to the eukaryotic ribosomal protein eL13 family.</text>
</comment>
<dbReference type="GO" id="GO:0003723">
    <property type="term" value="F:RNA binding"/>
    <property type="evidence" value="ECO:0007669"/>
    <property type="project" value="TreeGrafter"/>
</dbReference>
<dbReference type="OMA" id="HWHKRIK"/>
<protein>
    <recommendedName>
        <fullName evidence="6">60S ribosomal protein L13</fullName>
    </recommendedName>
</protein>
<dbReference type="InterPro" id="IPR001380">
    <property type="entry name" value="Ribosomal_eL13"/>
</dbReference>
<sequence length="218" mass="25128">MGKGNNMIPNQHYHKWWQRHVKTWFNQPARKVRRHENRVKKAKAVFPRPASGALRPVVRCPTIRYHTKLRAGRGFTLEELKGAGISANFAKTIGIAVDRRRKNKSLESRQRNIQRLKEYRSKLILFPINEKKIRKGESTLEECKLATQLKGPVMPIKNEQPAVVEFREVTKDEKKFKAFATLRKARTDARLVGIRAKRAKEAAESEDAAKGDPKKAKK</sequence>
<keyword evidence="3 6" id="KW-0687">Ribonucleoprotein</keyword>
<dbReference type="HAMAP" id="MF_00499">
    <property type="entry name" value="Ribosomal_eL13"/>
    <property type="match status" value="1"/>
</dbReference>
<dbReference type="PANTHER" id="PTHR11722:SF0">
    <property type="entry name" value="LARGE RIBOSOMAL SUBUNIT PROTEIN EL13"/>
    <property type="match status" value="1"/>
</dbReference>
<dbReference type="AlphaFoldDB" id="A0A6P4IUX8"/>
<dbReference type="FunFam" id="1.20.5.110:FF:000003">
    <property type="entry name" value="60S ribosomal protein L13"/>
    <property type="match status" value="1"/>
</dbReference>
<reference evidence="9" key="2">
    <citation type="submission" date="2025-08" db="UniProtKB">
        <authorList>
            <consortium name="RefSeq"/>
        </authorList>
    </citation>
    <scope>IDENTIFICATION</scope>
    <source>
        <strain evidence="9">14028-0561.14</strain>
        <tissue evidence="9">Whole fly</tissue>
    </source>
</reference>
<keyword evidence="8" id="KW-1185">Reference proteome</keyword>
<feature type="region of interest" description="Disordered" evidence="7">
    <location>
        <begin position="196"/>
        <end position="218"/>
    </location>
</feature>
<feature type="compositionally biased region" description="Basic and acidic residues" evidence="7">
    <location>
        <begin position="199"/>
        <end position="218"/>
    </location>
</feature>
<comment type="subunit">
    <text evidence="5">Component of the 60S large ribosomal subunit (LSU).</text>
</comment>
<dbReference type="Gene3D" id="1.20.5.110">
    <property type="match status" value="1"/>
</dbReference>
<proteinExistence type="inferred from homology"/>
<evidence type="ECO:0000256" key="3">
    <source>
        <dbReference type="ARBA" id="ARBA00023274"/>
    </source>
</evidence>
<evidence type="ECO:0000256" key="6">
    <source>
        <dbReference type="RuleBase" id="RU000572"/>
    </source>
</evidence>
<evidence type="ECO:0000256" key="4">
    <source>
        <dbReference type="ARBA" id="ARBA00058367"/>
    </source>
</evidence>
<organism evidence="8 9">
    <name type="scientific">Drosophila kikkawai</name>
    <name type="common">Fruit fly</name>
    <dbReference type="NCBI Taxonomy" id="30033"/>
    <lineage>
        <taxon>Eukaryota</taxon>
        <taxon>Metazoa</taxon>
        <taxon>Ecdysozoa</taxon>
        <taxon>Arthropoda</taxon>
        <taxon>Hexapoda</taxon>
        <taxon>Insecta</taxon>
        <taxon>Pterygota</taxon>
        <taxon>Neoptera</taxon>
        <taxon>Endopterygota</taxon>
        <taxon>Diptera</taxon>
        <taxon>Brachycera</taxon>
        <taxon>Muscomorpha</taxon>
        <taxon>Ephydroidea</taxon>
        <taxon>Drosophilidae</taxon>
        <taxon>Drosophila</taxon>
        <taxon>Sophophora</taxon>
    </lineage>
</organism>
<reference evidence="8" key="1">
    <citation type="submission" date="2025-05" db="UniProtKB">
        <authorList>
            <consortium name="RefSeq"/>
        </authorList>
    </citation>
    <scope>NUCLEOTIDE SEQUENCE [LARGE SCALE GENOMIC DNA]</scope>
    <source>
        <strain evidence="8">14028-0561.14</strain>
    </source>
</reference>
<dbReference type="GO" id="GO:0006412">
    <property type="term" value="P:translation"/>
    <property type="evidence" value="ECO:0007669"/>
    <property type="project" value="InterPro"/>
</dbReference>
<dbReference type="PANTHER" id="PTHR11722">
    <property type="entry name" value="60S RIBOSOMAL PROTEIN L13"/>
    <property type="match status" value="1"/>
</dbReference>
<dbReference type="InterPro" id="IPR018256">
    <property type="entry name" value="Ribosomal_eL13_CS"/>
</dbReference>
<dbReference type="RefSeq" id="XP_017032822.1">
    <property type="nucleotide sequence ID" value="XM_017177333.3"/>
</dbReference>
<dbReference type="GO" id="GO:0022625">
    <property type="term" value="C:cytosolic large ribosomal subunit"/>
    <property type="evidence" value="ECO:0007669"/>
    <property type="project" value="TreeGrafter"/>
</dbReference>
<dbReference type="PROSITE" id="PS01104">
    <property type="entry name" value="RIBOSOMAL_L13E"/>
    <property type="match status" value="1"/>
</dbReference>
<keyword evidence="2 6" id="KW-0689">Ribosomal protein</keyword>
<evidence type="ECO:0000256" key="5">
    <source>
        <dbReference type="ARBA" id="ARBA00065437"/>
    </source>
</evidence>
<evidence type="ECO:0000256" key="1">
    <source>
        <dbReference type="ARBA" id="ARBA00005640"/>
    </source>
</evidence>
<evidence type="ECO:0000313" key="9">
    <source>
        <dbReference type="RefSeq" id="XP_017032822.1"/>
    </source>
</evidence>
<evidence type="ECO:0000256" key="2">
    <source>
        <dbReference type="ARBA" id="ARBA00022980"/>
    </source>
</evidence>
<dbReference type="OrthoDB" id="10264538at2759"/>